<accession>M2UFA7</accession>
<gene>
    <name evidence="1" type="ORF">COCHEDRAFT_1146490</name>
</gene>
<sequence length="151" mass="16856">MRITSTAETKTTIAMLPMLEQHDLKLLAYSERVGLAVQTMDRNPNMTRRRAASIFKVKRRSIRDRSVHSPAEATTASAIVAPNNQENSNFHALPTELICAILDNLISARDVVAVGQTNETLRHVAIDHLCRNACRYSAISWAIYAGRRTLL</sequence>
<dbReference type="SUPFAM" id="SSF81383">
    <property type="entry name" value="F-box domain"/>
    <property type="match status" value="1"/>
</dbReference>
<dbReference type="EMBL" id="KB445584">
    <property type="protein sequence ID" value="EMD86693.1"/>
    <property type="molecule type" value="Genomic_DNA"/>
</dbReference>
<evidence type="ECO:0000313" key="2">
    <source>
        <dbReference type="Proteomes" id="UP000016936"/>
    </source>
</evidence>
<reference evidence="1 2" key="1">
    <citation type="journal article" date="2012" name="PLoS Pathog.">
        <title>Diverse lifestyles and strategies of plant pathogenesis encoded in the genomes of eighteen Dothideomycetes fungi.</title>
        <authorList>
            <person name="Ohm R.A."/>
            <person name="Feau N."/>
            <person name="Henrissat B."/>
            <person name="Schoch C.L."/>
            <person name="Horwitz B.A."/>
            <person name="Barry K.W."/>
            <person name="Condon B.J."/>
            <person name="Copeland A.C."/>
            <person name="Dhillon B."/>
            <person name="Glaser F."/>
            <person name="Hesse C.N."/>
            <person name="Kosti I."/>
            <person name="LaButti K."/>
            <person name="Lindquist E.A."/>
            <person name="Lucas S."/>
            <person name="Salamov A.A."/>
            <person name="Bradshaw R.E."/>
            <person name="Ciuffetti L."/>
            <person name="Hamelin R.C."/>
            <person name="Kema G.H.J."/>
            <person name="Lawrence C."/>
            <person name="Scott J.A."/>
            <person name="Spatafora J.W."/>
            <person name="Turgeon B.G."/>
            <person name="de Wit P.J.G.M."/>
            <person name="Zhong S."/>
            <person name="Goodwin S.B."/>
            <person name="Grigoriev I.V."/>
        </authorList>
    </citation>
    <scope>NUCLEOTIDE SEQUENCE [LARGE SCALE GENOMIC DNA]</scope>
    <source>
        <strain evidence="2">C5 / ATCC 48332 / race O</strain>
    </source>
</reference>
<dbReference type="HOGENOM" id="CLU_1735769_0_0_1"/>
<name>M2UFA7_COCH5</name>
<dbReference type="AlphaFoldDB" id="M2UFA7"/>
<proteinExistence type="predicted"/>
<protein>
    <recommendedName>
        <fullName evidence="3">F-box domain-containing protein</fullName>
    </recommendedName>
</protein>
<evidence type="ECO:0008006" key="3">
    <source>
        <dbReference type="Google" id="ProtNLM"/>
    </source>
</evidence>
<organism evidence="1 2">
    <name type="scientific">Cochliobolus heterostrophus (strain C5 / ATCC 48332 / race O)</name>
    <name type="common">Southern corn leaf blight fungus</name>
    <name type="synonym">Bipolaris maydis</name>
    <dbReference type="NCBI Taxonomy" id="701091"/>
    <lineage>
        <taxon>Eukaryota</taxon>
        <taxon>Fungi</taxon>
        <taxon>Dikarya</taxon>
        <taxon>Ascomycota</taxon>
        <taxon>Pezizomycotina</taxon>
        <taxon>Dothideomycetes</taxon>
        <taxon>Pleosporomycetidae</taxon>
        <taxon>Pleosporales</taxon>
        <taxon>Pleosporineae</taxon>
        <taxon>Pleosporaceae</taxon>
        <taxon>Bipolaris</taxon>
    </lineage>
</organism>
<dbReference type="InterPro" id="IPR036047">
    <property type="entry name" value="F-box-like_dom_sf"/>
</dbReference>
<keyword evidence="2" id="KW-1185">Reference proteome</keyword>
<reference evidence="2" key="2">
    <citation type="journal article" date="2013" name="PLoS Genet.">
        <title>Comparative genome structure, secondary metabolite, and effector coding capacity across Cochliobolus pathogens.</title>
        <authorList>
            <person name="Condon B.J."/>
            <person name="Leng Y."/>
            <person name="Wu D."/>
            <person name="Bushley K.E."/>
            <person name="Ohm R.A."/>
            <person name="Otillar R."/>
            <person name="Martin J."/>
            <person name="Schackwitz W."/>
            <person name="Grimwood J."/>
            <person name="MohdZainudin N."/>
            <person name="Xue C."/>
            <person name="Wang R."/>
            <person name="Manning V.A."/>
            <person name="Dhillon B."/>
            <person name="Tu Z.J."/>
            <person name="Steffenson B.J."/>
            <person name="Salamov A."/>
            <person name="Sun H."/>
            <person name="Lowry S."/>
            <person name="LaButti K."/>
            <person name="Han J."/>
            <person name="Copeland A."/>
            <person name="Lindquist E."/>
            <person name="Barry K."/>
            <person name="Schmutz J."/>
            <person name="Baker S.E."/>
            <person name="Ciuffetti L.M."/>
            <person name="Grigoriev I.V."/>
            <person name="Zhong S."/>
            <person name="Turgeon B.G."/>
        </authorList>
    </citation>
    <scope>NUCLEOTIDE SEQUENCE [LARGE SCALE GENOMIC DNA]</scope>
    <source>
        <strain evidence="2">C5 / ATCC 48332 / race O</strain>
    </source>
</reference>
<evidence type="ECO:0000313" key="1">
    <source>
        <dbReference type="EMBL" id="EMD86693.1"/>
    </source>
</evidence>
<dbReference type="Proteomes" id="UP000016936">
    <property type="component" value="Unassembled WGS sequence"/>
</dbReference>
<feature type="non-terminal residue" evidence="1">
    <location>
        <position position="151"/>
    </location>
</feature>